<evidence type="ECO:0000313" key="2">
    <source>
        <dbReference type="EMBL" id="AKX34096.1"/>
    </source>
</evidence>
<dbReference type="STRING" id="216942.SLITO_v1c04430"/>
<name>A0A0K1W1N7_9MOLU</name>
<feature type="transmembrane region" description="Helical" evidence="1">
    <location>
        <begin position="110"/>
        <end position="128"/>
    </location>
</feature>
<dbReference type="RefSeq" id="WP_075058189.1">
    <property type="nucleotide sequence ID" value="NZ_CP012357.1"/>
</dbReference>
<dbReference type="EMBL" id="CP012357">
    <property type="protein sequence ID" value="AKX34096.1"/>
    <property type="molecule type" value="Genomic_DNA"/>
</dbReference>
<accession>A0A0K1W1N7</accession>
<proteinExistence type="predicted"/>
<gene>
    <name evidence="2" type="ORF">SLITO_v1c04430</name>
</gene>
<dbReference type="KEGG" id="sll:SLITO_v1c04430"/>
<keyword evidence="1" id="KW-1133">Transmembrane helix</keyword>
<feature type="transmembrane region" description="Helical" evidence="1">
    <location>
        <begin position="57"/>
        <end position="76"/>
    </location>
</feature>
<feature type="transmembrane region" description="Helical" evidence="1">
    <location>
        <begin position="140"/>
        <end position="161"/>
    </location>
</feature>
<keyword evidence="3" id="KW-1185">Reference proteome</keyword>
<keyword evidence="1" id="KW-0812">Transmembrane</keyword>
<feature type="transmembrane region" description="Helical" evidence="1">
    <location>
        <begin position="21"/>
        <end position="45"/>
    </location>
</feature>
<reference evidence="2 3" key="1">
    <citation type="journal article" date="2015" name="Genome Announc.">
        <title>Complete Genome Sequence of Spiroplasma litorale TN-1T (DSM 21781), a Bacterium Isolated from a Green-Eyed Horsefly (Tabanus nigrovittatus).</title>
        <authorList>
            <person name="Lo W.S."/>
            <person name="Lai Y.C."/>
            <person name="Lien Y.W."/>
            <person name="Wang T.H."/>
            <person name="Kuo C.H."/>
        </authorList>
    </citation>
    <scope>NUCLEOTIDE SEQUENCE [LARGE SCALE GENOMIC DNA]</scope>
    <source>
        <strain evidence="2 3">TN-1</strain>
    </source>
</reference>
<keyword evidence="1" id="KW-0472">Membrane</keyword>
<evidence type="ECO:0000256" key="1">
    <source>
        <dbReference type="SAM" id="Phobius"/>
    </source>
</evidence>
<dbReference type="Proteomes" id="UP000067476">
    <property type="component" value="Chromosome"/>
</dbReference>
<dbReference type="PATRIC" id="fig|216942.3.peg.446"/>
<dbReference type="OrthoDB" id="389082at2"/>
<evidence type="ECO:0000313" key="3">
    <source>
        <dbReference type="Proteomes" id="UP000067476"/>
    </source>
</evidence>
<dbReference type="AlphaFoldDB" id="A0A0K1W1N7"/>
<protein>
    <submittedName>
        <fullName evidence="2">Uncharacterized protein</fullName>
    </submittedName>
</protein>
<organism evidence="2 3">
    <name type="scientific">Spiroplasma litorale</name>
    <dbReference type="NCBI Taxonomy" id="216942"/>
    <lineage>
        <taxon>Bacteria</taxon>
        <taxon>Bacillati</taxon>
        <taxon>Mycoplasmatota</taxon>
        <taxon>Mollicutes</taxon>
        <taxon>Entomoplasmatales</taxon>
        <taxon>Spiroplasmataceae</taxon>
        <taxon>Spiroplasma</taxon>
    </lineage>
</organism>
<sequence length="287" mass="34506">MKEKKENLFKDYKKIIRKYVKFIPLVYMVFIIDVLVFYCLVALFITNRIIEKDFLSWAIIAACLYTIFRFSFVNWFQKNKYYKKIVVFDFKDSVAGQGRIIKREICFNSINFWVILVIINFTTAIFVNYEVSTFLTNQKIMLAVTNTSLNMLLLPSFISTFQKIGQTDKNVASNYINLVKDQYFSNKSLFENVEFEKNFLNLKFTKNDLVSKNGIFVLINKDDLKQKEIDNMKKINDVILKNYREIWESYYKFLKEKNNIKVSKLKMHSQYWIERIYDHIFIDFFDV</sequence>